<keyword evidence="1" id="KW-1133">Transmembrane helix</keyword>
<evidence type="ECO:0000313" key="4">
    <source>
        <dbReference type="EMBL" id="PSL03962.1"/>
    </source>
</evidence>
<protein>
    <submittedName>
        <fullName evidence="4">Glycosyltransferase involved in cell wall biosynthesis</fullName>
    </submittedName>
</protein>
<keyword evidence="1" id="KW-0812">Transmembrane</keyword>
<dbReference type="OrthoDB" id="1522162at2"/>
<feature type="domain" description="Glycosyltransferase subfamily 4-like N-terminal" evidence="3">
    <location>
        <begin position="74"/>
        <end position="149"/>
    </location>
</feature>
<feature type="domain" description="Glycosyl transferase family 1" evidence="2">
    <location>
        <begin position="164"/>
        <end position="316"/>
    </location>
</feature>
<dbReference type="Proteomes" id="UP000240708">
    <property type="component" value="Unassembled WGS sequence"/>
</dbReference>
<organism evidence="4 5">
    <name type="scientific">Cecembia rubra</name>
    <dbReference type="NCBI Taxonomy" id="1485585"/>
    <lineage>
        <taxon>Bacteria</taxon>
        <taxon>Pseudomonadati</taxon>
        <taxon>Bacteroidota</taxon>
        <taxon>Cytophagia</taxon>
        <taxon>Cytophagales</taxon>
        <taxon>Cyclobacteriaceae</taxon>
        <taxon>Cecembia</taxon>
    </lineage>
</organism>
<dbReference type="InterPro" id="IPR028098">
    <property type="entry name" value="Glyco_trans_4-like_N"/>
</dbReference>
<sequence length="337" mass="38280">MVKVLYLGNKFFAYKKVKSVLETLEPLLGEFCEVKTASSQKNQGLRFADMVFHFFRYGLSSDKIIIDVYSTLAFQYAFILGILAHIFGKPYVLSLHGGNLPNRYQVSSKKVKWLFNRACHIIAPSHYLADFFNQQGFQVQVIPNIIPLSEYPYYQRKSIRPRILAIRGFGNPYNPLMTLKAVHLLKDQVQDLKVLMLGNPEEPHYPEVMNFIYGHGLEGIVEVRPKMPKNEWIALSKDYDIMVSNPLIDNTPISLIEGMALGMCVVSTKVGGVPYLVSEKECALVDSDDATGLSQAILSILQDAGYAQQLSRNSREKAEEFDWENIKPLWMKILTES</sequence>
<dbReference type="GO" id="GO:0016757">
    <property type="term" value="F:glycosyltransferase activity"/>
    <property type="evidence" value="ECO:0007669"/>
    <property type="project" value="InterPro"/>
</dbReference>
<dbReference type="Pfam" id="PF00534">
    <property type="entry name" value="Glycos_transf_1"/>
    <property type="match status" value="1"/>
</dbReference>
<gene>
    <name evidence="4" type="ORF">CLV48_106203</name>
</gene>
<dbReference type="Gene3D" id="3.40.50.2000">
    <property type="entry name" value="Glycogen Phosphorylase B"/>
    <property type="match status" value="2"/>
</dbReference>
<proteinExistence type="predicted"/>
<dbReference type="AlphaFoldDB" id="A0A2P8E3A0"/>
<dbReference type="EMBL" id="PYGF01000006">
    <property type="protein sequence ID" value="PSL03962.1"/>
    <property type="molecule type" value="Genomic_DNA"/>
</dbReference>
<dbReference type="PANTHER" id="PTHR12526">
    <property type="entry name" value="GLYCOSYLTRANSFERASE"/>
    <property type="match status" value="1"/>
</dbReference>
<dbReference type="SUPFAM" id="SSF53756">
    <property type="entry name" value="UDP-Glycosyltransferase/glycogen phosphorylase"/>
    <property type="match status" value="1"/>
</dbReference>
<evidence type="ECO:0000259" key="2">
    <source>
        <dbReference type="Pfam" id="PF00534"/>
    </source>
</evidence>
<accession>A0A2P8E3A0</accession>
<reference evidence="4 5" key="1">
    <citation type="submission" date="2018-03" db="EMBL/GenBank/DDBJ databases">
        <title>Genomic Encyclopedia of Archaeal and Bacterial Type Strains, Phase II (KMG-II): from individual species to whole genera.</title>
        <authorList>
            <person name="Goeker M."/>
        </authorList>
    </citation>
    <scope>NUCLEOTIDE SEQUENCE [LARGE SCALE GENOMIC DNA]</scope>
    <source>
        <strain evidence="4 5">DSM 28057</strain>
    </source>
</reference>
<dbReference type="Pfam" id="PF13439">
    <property type="entry name" value="Glyco_transf_4"/>
    <property type="match status" value="1"/>
</dbReference>
<dbReference type="InterPro" id="IPR001296">
    <property type="entry name" value="Glyco_trans_1"/>
</dbReference>
<keyword evidence="5" id="KW-1185">Reference proteome</keyword>
<evidence type="ECO:0000256" key="1">
    <source>
        <dbReference type="SAM" id="Phobius"/>
    </source>
</evidence>
<keyword evidence="4" id="KW-0808">Transferase</keyword>
<comment type="caution">
    <text evidence="4">The sequence shown here is derived from an EMBL/GenBank/DDBJ whole genome shotgun (WGS) entry which is preliminary data.</text>
</comment>
<evidence type="ECO:0000313" key="5">
    <source>
        <dbReference type="Proteomes" id="UP000240708"/>
    </source>
</evidence>
<dbReference type="CDD" id="cd03801">
    <property type="entry name" value="GT4_PimA-like"/>
    <property type="match status" value="1"/>
</dbReference>
<feature type="transmembrane region" description="Helical" evidence="1">
    <location>
        <begin position="64"/>
        <end position="87"/>
    </location>
</feature>
<name>A0A2P8E3A0_9BACT</name>
<keyword evidence="1" id="KW-0472">Membrane</keyword>
<evidence type="ECO:0000259" key="3">
    <source>
        <dbReference type="Pfam" id="PF13439"/>
    </source>
</evidence>